<protein>
    <recommendedName>
        <fullName evidence="5">Helicase ATP-binding domain-containing protein</fullName>
    </recommendedName>
</protein>
<keyword evidence="3" id="KW-0235">DNA replication</keyword>
<dbReference type="GO" id="GO:0003677">
    <property type="term" value="F:DNA binding"/>
    <property type="evidence" value="ECO:0007669"/>
    <property type="project" value="InterPro"/>
</dbReference>
<dbReference type="SMART" id="SM00487">
    <property type="entry name" value="DEXDc"/>
    <property type="match status" value="1"/>
</dbReference>
<evidence type="ECO:0000313" key="6">
    <source>
        <dbReference type="EMBL" id="QHT27114.1"/>
    </source>
</evidence>
<dbReference type="EMBL" id="MN739811">
    <property type="protein sequence ID" value="QHT27114.1"/>
    <property type="molecule type" value="Genomic_DNA"/>
</dbReference>
<accession>A0A6C0EDC6</accession>
<dbReference type="InterPro" id="IPR011708">
    <property type="entry name" value="DNA_pol3_alpha_NTPase_dom"/>
</dbReference>
<feature type="domain" description="Helicase ATP-binding" evidence="5">
    <location>
        <begin position="14"/>
        <end position="170"/>
    </location>
</feature>
<name>A0A6C0EDC6_9ZZZZ</name>
<organism evidence="6">
    <name type="scientific">viral metagenome</name>
    <dbReference type="NCBI Taxonomy" id="1070528"/>
    <lineage>
        <taxon>unclassified sequences</taxon>
        <taxon>metagenomes</taxon>
        <taxon>organismal metagenomes</taxon>
    </lineage>
</organism>
<dbReference type="Gene3D" id="3.40.50.300">
    <property type="entry name" value="P-loop containing nucleotide triphosphate hydrolases"/>
    <property type="match status" value="2"/>
</dbReference>
<dbReference type="GO" id="GO:0008408">
    <property type="term" value="F:3'-5' exonuclease activity"/>
    <property type="evidence" value="ECO:0007669"/>
    <property type="project" value="InterPro"/>
</dbReference>
<evidence type="ECO:0000259" key="5">
    <source>
        <dbReference type="PROSITE" id="PS51192"/>
    </source>
</evidence>
<keyword evidence="1" id="KW-0808">Transferase</keyword>
<dbReference type="PANTHER" id="PTHR32294">
    <property type="entry name" value="DNA POLYMERASE III SUBUNIT ALPHA"/>
    <property type="match status" value="1"/>
</dbReference>
<dbReference type="InterPro" id="IPR006935">
    <property type="entry name" value="Helicase/UvrB_N"/>
</dbReference>
<sequence>MNKLNQNQINAINISINNNFESGVHFHATGTGKSWIAMNIINEYNKKYPTDNIIWLCEKKSILIEQFNFNSLKERNFEKIIDKFHVFNFAENKNKDWINILNESKKKSILLIINRAYLTSKNIYEKLKIKLKLIIHDECHSIINKTTQKFYDFMLNYNPDIKCIGFSATPYFDYFPFTKLLSSYSIYDAYIDNIIVPPQIKWITVDNKLNDTENILLIKNLISDKTLIYKKIIVWCGMINYCYSTAKLWSKYFDDYTICIDTSIDIKDDIEFLSYEHFYSLESKGILFCAGKHREGSDIKNLDCCIFLDNVKSRSAKLFVQSIGRVLRLDKNNSKKYGLVIDLKNKSSINIMTKINKFLCIKNDIFPWKYSFDYINLNKNLIKINTLEMVKNNLLNTIENENINKNYNINDLKNLFVREIPIEDIYIKRLNEELELIFNKKLINHLIQSVEILNITKNIPHVTRGSCGSSLICYLLGITHIDPIKYDIKFARFLNEHRDNLPDIDLDFPHKFRDEVFFQLENRWCNKIARISNKVHYHDKSALRQAIRNAGIHKFISKYELNNYIKNLPSKMKNFIRSEKKKLEETFKCFSLHCGGIVYFPNGIPSELLLKSDKIKILNQIILDKNDIARNKTFKIDILSSRALSQLYEIYNLVYKSKNIDFSEYKYDKKTYDLLSNGDNIGITLCESPLMRLALIKIKPKSIYDIAVCLAIIRPAASGQVQSESLNLINSNFAKVNQNSSYDSKNIIKEKQLIFDDDAIDIISNILNISYADADKYRRFFIKNNIPKIIEFKKLIAHLTIDEQKNLLNKLNKLSAYGFCKAHALSYAQLVYKLAYMKAHHPKEFWQATLNNCESSYKKWVHLHEAAQYDVYPKNDKSIYALNRQKKINNLSFTQQLLTFGYWIGKNFYQNCYFYNIDSNNNSDKYNFNGIIASIRLKNIKNIKYAMILLGIDSQKYIQLNILDFITNSSKFIGIKGIGYYKSENDKLLNIITCEKYKIW</sequence>
<dbReference type="InterPro" id="IPR040982">
    <property type="entry name" value="DNA_pol3_finger"/>
</dbReference>
<dbReference type="PROSITE" id="PS51192">
    <property type="entry name" value="HELICASE_ATP_BIND_1"/>
    <property type="match status" value="1"/>
</dbReference>
<dbReference type="AlphaFoldDB" id="A0A6C0EDC6"/>
<dbReference type="InterPro" id="IPR004805">
    <property type="entry name" value="DnaE2/DnaE/PolC"/>
</dbReference>
<evidence type="ECO:0000256" key="4">
    <source>
        <dbReference type="ARBA" id="ARBA00022932"/>
    </source>
</evidence>
<dbReference type="GO" id="GO:0003887">
    <property type="term" value="F:DNA-directed DNA polymerase activity"/>
    <property type="evidence" value="ECO:0007669"/>
    <property type="project" value="UniProtKB-KW"/>
</dbReference>
<dbReference type="Pfam" id="PF17657">
    <property type="entry name" value="DNA_pol3_finger"/>
    <property type="match status" value="1"/>
</dbReference>
<dbReference type="SUPFAM" id="SSF52540">
    <property type="entry name" value="P-loop containing nucleoside triphosphate hydrolases"/>
    <property type="match status" value="1"/>
</dbReference>
<dbReference type="InterPro" id="IPR014001">
    <property type="entry name" value="Helicase_ATP-bd"/>
</dbReference>
<keyword evidence="2" id="KW-0548">Nucleotidyltransferase</keyword>
<reference evidence="6" key="1">
    <citation type="journal article" date="2020" name="Nature">
        <title>Giant virus diversity and host interactions through global metagenomics.</title>
        <authorList>
            <person name="Schulz F."/>
            <person name="Roux S."/>
            <person name="Paez-Espino D."/>
            <person name="Jungbluth S."/>
            <person name="Walsh D.A."/>
            <person name="Denef V.J."/>
            <person name="McMahon K.D."/>
            <person name="Konstantinidis K.T."/>
            <person name="Eloe-Fadrosh E.A."/>
            <person name="Kyrpides N.C."/>
            <person name="Woyke T."/>
        </authorList>
    </citation>
    <scope>NUCLEOTIDE SEQUENCE</scope>
    <source>
        <strain evidence="6">GVMAG-M-3300023179-2</strain>
    </source>
</reference>
<dbReference type="GO" id="GO:0006260">
    <property type="term" value="P:DNA replication"/>
    <property type="evidence" value="ECO:0007669"/>
    <property type="project" value="UniProtKB-KW"/>
</dbReference>
<evidence type="ECO:0000256" key="2">
    <source>
        <dbReference type="ARBA" id="ARBA00022695"/>
    </source>
</evidence>
<dbReference type="GO" id="GO:0005524">
    <property type="term" value="F:ATP binding"/>
    <property type="evidence" value="ECO:0007669"/>
    <property type="project" value="InterPro"/>
</dbReference>
<proteinExistence type="predicted"/>
<evidence type="ECO:0000256" key="1">
    <source>
        <dbReference type="ARBA" id="ARBA00022679"/>
    </source>
</evidence>
<keyword evidence="4" id="KW-0239">DNA-directed DNA polymerase</keyword>
<dbReference type="Pfam" id="PF07733">
    <property type="entry name" value="DNA_pol3_alpha"/>
    <property type="match status" value="1"/>
</dbReference>
<dbReference type="InterPro" id="IPR027417">
    <property type="entry name" value="P-loop_NTPase"/>
</dbReference>
<evidence type="ECO:0000256" key="3">
    <source>
        <dbReference type="ARBA" id="ARBA00022705"/>
    </source>
</evidence>
<dbReference type="Pfam" id="PF04851">
    <property type="entry name" value="ResIII"/>
    <property type="match status" value="1"/>
</dbReference>